<comment type="caution">
    <text evidence="9">The sequence shown here is derived from an EMBL/GenBank/DDBJ whole genome shotgun (WGS) entry which is preliminary data.</text>
</comment>
<protein>
    <submittedName>
        <fullName evidence="9">ABC transporter permease</fullName>
    </submittedName>
</protein>
<dbReference type="InterPro" id="IPR050250">
    <property type="entry name" value="Macrolide_Exporter_MacB"/>
</dbReference>
<feature type="transmembrane region" description="Helical" evidence="6">
    <location>
        <begin position="431"/>
        <end position="451"/>
    </location>
</feature>
<feature type="domain" description="MacB-like periplasmic core" evidence="8">
    <location>
        <begin position="20"/>
        <end position="245"/>
    </location>
</feature>
<feature type="domain" description="ABC3 transporter permease C-terminal" evidence="7">
    <location>
        <begin position="675"/>
        <end position="788"/>
    </location>
</feature>
<comment type="subcellular location">
    <subcellularLocation>
        <location evidence="1">Cell membrane</location>
        <topology evidence="1">Multi-pass membrane protein</topology>
    </subcellularLocation>
</comment>
<keyword evidence="10" id="KW-1185">Reference proteome</keyword>
<dbReference type="RefSeq" id="WP_211973539.1">
    <property type="nucleotide sequence ID" value="NZ_CBFHAM010000009.1"/>
</dbReference>
<evidence type="ECO:0000256" key="2">
    <source>
        <dbReference type="ARBA" id="ARBA00022475"/>
    </source>
</evidence>
<organism evidence="9 10">
    <name type="scientific">Chitinophaga hostae</name>
    <dbReference type="NCBI Taxonomy" id="2831022"/>
    <lineage>
        <taxon>Bacteria</taxon>
        <taxon>Pseudomonadati</taxon>
        <taxon>Bacteroidota</taxon>
        <taxon>Chitinophagia</taxon>
        <taxon>Chitinophagales</taxon>
        <taxon>Chitinophagaceae</taxon>
        <taxon>Chitinophaga</taxon>
    </lineage>
</organism>
<feature type="domain" description="MacB-like periplasmic core" evidence="8">
    <location>
        <begin position="468"/>
        <end position="602"/>
    </location>
</feature>
<evidence type="ECO:0000259" key="7">
    <source>
        <dbReference type="Pfam" id="PF02687"/>
    </source>
</evidence>
<dbReference type="PANTHER" id="PTHR30572">
    <property type="entry name" value="MEMBRANE COMPONENT OF TRANSPORTER-RELATED"/>
    <property type="match status" value="1"/>
</dbReference>
<dbReference type="PANTHER" id="PTHR30572:SF18">
    <property type="entry name" value="ABC-TYPE MACROLIDE FAMILY EXPORT SYSTEM PERMEASE COMPONENT 2"/>
    <property type="match status" value="1"/>
</dbReference>
<name>A0ABS5IZM4_9BACT</name>
<feature type="transmembrane region" description="Helical" evidence="6">
    <location>
        <begin position="716"/>
        <end position="738"/>
    </location>
</feature>
<dbReference type="Pfam" id="PF12704">
    <property type="entry name" value="MacB_PCD"/>
    <property type="match status" value="2"/>
</dbReference>
<feature type="transmembrane region" description="Helical" evidence="6">
    <location>
        <begin position="21"/>
        <end position="39"/>
    </location>
</feature>
<feature type="domain" description="ABC3 transporter permease C-terminal" evidence="7">
    <location>
        <begin position="296"/>
        <end position="408"/>
    </location>
</feature>
<gene>
    <name evidence="9" type="ORF">KE626_14000</name>
</gene>
<reference evidence="9 10" key="1">
    <citation type="submission" date="2021-04" db="EMBL/GenBank/DDBJ databases">
        <title>Chitinophaga sp. nov., isolated from the rhizosphere soil.</title>
        <authorList>
            <person name="He S."/>
        </authorList>
    </citation>
    <scope>NUCLEOTIDE SEQUENCE [LARGE SCALE GENOMIC DNA]</scope>
    <source>
        <strain evidence="9 10">2R12</strain>
    </source>
</reference>
<dbReference type="EMBL" id="JAGTXB010000006">
    <property type="protein sequence ID" value="MBS0028428.1"/>
    <property type="molecule type" value="Genomic_DNA"/>
</dbReference>
<feature type="transmembrane region" description="Helical" evidence="6">
    <location>
        <begin position="336"/>
        <end position="362"/>
    </location>
</feature>
<keyword evidence="4 6" id="KW-1133">Transmembrane helix</keyword>
<proteinExistence type="predicted"/>
<keyword evidence="3 6" id="KW-0812">Transmembrane</keyword>
<evidence type="ECO:0000256" key="6">
    <source>
        <dbReference type="SAM" id="Phobius"/>
    </source>
</evidence>
<feature type="transmembrane region" description="Helical" evidence="6">
    <location>
        <begin position="382"/>
        <end position="405"/>
    </location>
</feature>
<accession>A0ABS5IZM4</accession>
<dbReference type="Proteomes" id="UP000676386">
    <property type="component" value="Unassembled WGS sequence"/>
</dbReference>
<keyword evidence="5 6" id="KW-0472">Membrane</keyword>
<evidence type="ECO:0000256" key="4">
    <source>
        <dbReference type="ARBA" id="ARBA00022989"/>
    </source>
</evidence>
<feature type="transmembrane region" description="Helical" evidence="6">
    <location>
        <begin position="750"/>
        <end position="774"/>
    </location>
</feature>
<sequence>MFYRYIIIAIRNLRRQRLFTFVNIAGLAISMAVCLLVLISTRKNFSYDNFHPDAAHTWRITSKVQTPDGRKYHMASTPMPIGEALKNNYTAIRQEVTLYGALSGEARINKKKININGAFTTPSFFNVFGFKLAAGNPLTALTTPNNIVLTEEAAKRLFGTNDPMGKVITFDQRGSYIVSGVLQPAPSLTHIDYEAFAAMSSVTALEQNHALPGRLQNWDIFQDNYTYVQMRPGEGRAALTAALNDIAHRYDDLPGKGMPHIAFEPQALGRISPSQELYNDIGNAPPWGKMLAEMGVALLLLTCAGFNYTNLSIVRSLQRAKEVGVRKVNGAQRWQIFMQFITESVLMCILSLILAVMLLLLAQSTHFNALPVPDINLLNGHLLLLFFVFSVITGIVAGAIPAWALSSFQPVKVLKNLIDIKLFGGLGLRKSLIVIQFTLSLTAIIFLVTVYRQFSYKAVKDMGFYRKDILNVPLADVDFQLMKERMLQLNGVTAVAASSGTLGMPRDANFCQMRTAEGKDYIEFGYYAGDADFLKVMHLKLLAGSSFPAAASKEKEQYVVVNERAVSVMGIKTLAEAIGKTLWLSDSLPLNIVGVVQDFNYQPIEMNIRPMAIRYHPAEFHQLQLSMAKGDKEQQIAAVKKIWIELHPGEIFSSEWMDEQLLARSGQEVISMLGFLVFISTMISALGLMGVVAYTSFTRRKEVSIRKILGATAPGLLVLLSRSYVKLIIIAGCIALPFGYIGSEFFLRIFAYRVSIGVLPILGSFMFLVFLALVTILSQTWRAIEVNPVDNLRND</sequence>
<dbReference type="InterPro" id="IPR025857">
    <property type="entry name" value="MacB_PCD"/>
</dbReference>
<evidence type="ECO:0000256" key="1">
    <source>
        <dbReference type="ARBA" id="ARBA00004651"/>
    </source>
</evidence>
<evidence type="ECO:0000313" key="10">
    <source>
        <dbReference type="Proteomes" id="UP000676386"/>
    </source>
</evidence>
<keyword evidence="2" id="KW-1003">Cell membrane</keyword>
<evidence type="ECO:0000259" key="8">
    <source>
        <dbReference type="Pfam" id="PF12704"/>
    </source>
</evidence>
<dbReference type="Pfam" id="PF02687">
    <property type="entry name" value="FtsX"/>
    <property type="match status" value="2"/>
</dbReference>
<feature type="transmembrane region" description="Helical" evidence="6">
    <location>
        <begin position="669"/>
        <end position="695"/>
    </location>
</feature>
<dbReference type="InterPro" id="IPR003838">
    <property type="entry name" value="ABC3_permease_C"/>
</dbReference>
<evidence type="ECO:0000256" key="3">
    <source>
        <dbReference type="ARBA" id="ARBA00022692"/>
    </source>
</evidence>
<evidence type="ECO:0000313" key="9">
    <source>
        <dbReference type="EMBL" id="MBS0028428.1"/>
    </source>
</evidence>
<evidence type="ECO:0000256" key="5">
    <source>
        <dbReference type="ARBA" id="ARBA00023136"/>
    </source>
</evidence>